<feature type="region of interest" description="Disordered" evidence="1">
    <location>
        <begin position="39"/>
        <end position="72"/>
    </location>
</feature>
<dbReference type="PATRIC" id="fig|394.7.peg.1163"/>
<name>C3KQ18_SINFN</name>
<dbReference type="AlphaFoldDB" id="C3KQ18"/>
<accession>C3KQ18</accession>
<evidence type="ECO:0000313" key="4">
    <source>
        <dbReference type="Proteomes" id="UP000001054"/>
    </source>
</evidence>
<dbReference type="Proteomes" id="UP000001054">
    <property type="component" value="Plasmid pNGR234b"/>
</dbReference>
<sequence>MGMVRITLQRMLVLLRLAMVMSLTVYSLPTATAAMHDAWSTPEISQSEGHHHELASGGHTHGDQKSSPDDAQKLAKTECCKGFCASMAIVAETDPVGGPRVASIREFIDDARTTGELPPLHRPPNI</sequence>
<gene>
    <name evidence="3" type="ordered locus">NGR_b07180</name>
</gene>
<feature type="compositionally biased region" description="Basic and acidic residues" evidence="1">
    <location>
        <begin position="48"/>
        <end position="72"/>
    </location>
</feature>
<feature type="signal peptide" evidence="2">
    <location>
        <begin position="1"/>
        <end position="27"/>
    </location>
</feature>
<dbReference type="OrthoDB" id="8277802at2"/>
<keyword evidence="3" id="KW-0614">Plasmid</keyword>
<keyword evidence="4" id="KW-1185">Reference proteome</keyword>
<feature type="chain" id="PRO_5002927430" description="Transmembrane protein" evidence="2">
    <location>
        <begin position="28"/>
        <end position="126"/>
    </location>
</feature>
<keyword evidence="2" id="KW-0732">Signal</keyword>
<dbReference type="RefSeq" id="WP_015886839.1">
    <property type="nucleotide sequence ID" value="NC_012586.1"/>
</dbReference>
<evidence type="ECO:0000256" key="2">
    <source>
        <dbReference type="SAM" id="SignalP"/>
    </source>
</evidence>
<geneLocation type="plasmid" evidence="4">
    <name>sym pNGR234b</name>
</geneLocation>
<protein>
    <recommendedName>
        <fullName evidence="5">Transmembrane protein</fullName>
    </recommendedName>
</protein>
<dbReference type="EMBL" id="CP000874">
    <property type="protein sequence ID" value="ACP22176.1"/>
    <property type="molecule type" value="Genomic_DNA"/>
</dbReference>
<evidence type="ECO:0000256" key="1">
    <source>
        <dbReference type="SAM" id="MobiDB-lite"/>
    </source>
</evidence>
<organism evidence="3 4">
    <name type="scientific">Sinorhizobium fredii (strain NBRC 101917 / NGR234)</name>
    <dbReference type="NCBI Taxonomy" id="394"/>
    <lineage>
        <taxon>Bacteria</taxon>
        <taxon>Pseudomonadati</taxon>
        <taxon>Pseudomonadota</taxon>
        <taxon>Alphaproteobacteria</taxon>
        <taxon>Hyphomicrobiales</taxon>
        <taxon>Rhizobiaceae</taxon>
        <taxon>Sinorhizobium/Ensifer group</taxon>
        <taxon>Sinorhizobium</taxon>
    </lineage>
</organism>
<reference evidence="4" key="1">
    <citation type="journal article" date="2004" name="J. Bacteriol.">
        <title>An evolutionary hot spot: the pNGR234b replicon of Rhizobium sp. strain NGR234.</title>
        <authorList>
            <person name="Streit W.R."/>
            <person name="Schmitz R.A."/>
            <person name="Perret X."/>
            <person name="Staehelin C."/>
            <person name="Deakin W.J."/>
            <person name="Raasch C."/>
            <person name="Liesegang H."/>
            <person name="Broughton W.J."/>
        </authorList>
    </citation>
    <scope>NUCLEOTIDE SEQUENCE [LARGE SCALE GENOMIC DNA]</scope>
    <source>
        <strain evidence="4">NBRC 101917 / NGR234</strain>
    </source>
</reference>
<dbReference type="HOGENOM" id="CLU_132655_0_0_5"/>
<dbReference type="KEGG" id="rhi:NGR_b07180"/>
<evidence type="ECO:0000313" key="3">
    <source>
        <dbReference type="EMBL" id="ACP22176.1"/>
    </source>
</evidence>
<evidence type="ECO:0008006" key="5">
    <source>
        <dbReference type="Google" id="ProtNLM"/>
    </source>
</evidence>
<proteinExistence type="predicted"/>
<reference evidence="3 4" key="2">
    <citation type="journal article" date="2009" name="Appl. Environ. Microbiol.">
        <title>Rhizobium sp. strain NGR234 possesses a remarkable number of secretion systems.</title>
        <authorList>
            <person name="Schmeisser C."/>
            <person name="Liesegang H."/>
            <person name="Krysciak D."/>
            <person name="Bakkou N."/>
            <person name="Le Quere A."/>
            <person name="Wollherr A."/>
            <person name="Heinemeyer I."/>
            <person name="Morgenstern B."/>
            <person name="Pommerening-Roeser A."/>
            <person name="Flores M."/>
            <person name="Palacios R."/>
            <person name="Brenner S."/>
            <person name="Gottschalk G."/>
            <person name="Schmitz R.A."/>
            <person name="Broughton W.J."/>
            <person name="Perret X."/>
            <person name="Strittmatter A.W."/>
            <person name="Streit W.R."/>
        </authorList>
    </citation>
    <scope>NUCLEOTIDE SEQUENCE [LARGE SCALE GENOMIC DNA]</scope>
    <source>
        <strain evidence="4">NBRC 101917 / NGR234</strain>
    </source>
</reference>